<reference evidence="4" key="1">
    <citation type="journal article" date="2019" name="Gigascience">
        <title>De novo genome assembly of the endangered Acer yangbiense, a plant species with extremely small populations endemic to Yunnan Province, China.</title>
        <authorList>
            <person name="Yang J."/>
            <person name="Wariss H.M."/>
            <person name="Tao L."/>
            <person name="Zhang R."/>
            <person name="Yun Q."/>
            <person name="Hollingsworth P."/>
            <person name="Dao Z."/>
            <person name="Luo G."/>
            <person name="Guo H."/>
            <person name="Ma Y."/>
            <person name="Sun W."/>
        </authorList>
    </citation>
    <scope>NUCLEOTIDE SEQUENCE [LARGE SCALE GENOMIC DNA]</scope>
    <source>
        <strain evidence="4">cv. Malutang</strain>
    </source>
</reference>
<comment type="caution">
    <text evidence="3">The sequence shown here is derived from an EMBL/GenBank/DDBJ whole genome shotgun (WGS) entry which is preliminary data.</text>
</comment>
<sequence length="540" mass="60341">MPPHDSDLEEHALVYLHSNLPLLFRHMSLPSKASLSTKFHPKKPSRETIYEENQRKSFSTITNKNRNGDTSDARIGKSFPMKAGKNVVKKAAAVNGSGFRFDILNEDVNVRSVEKDNGAVSKSMADKTQSNKSVLTDITNQKCNKGEKMSIKKIIRKGEVTTPHISGLSKSVGSQGEASCLKSKGGRKGKYQVHEPYAQVKSEIPDIEVLRQFHKEVNSFETRSTENNSTSDTTPSLVAWVVPPVINPSAVRPLKQTRRSPPIPQSDTRRESVSRQRTPPHSNTRRESEEKKQAAAAAEEKKPEEAKKAEEEKKQETKPAEEKKKEAPEESKEAKETKEEPAPPPPPPPQEIVLKVYMHCEGCARKVRRCLKGFPGVESAESDLKSSEVTVKGAFDPPKLVEYVYKRTGKHGVIVKQEPEKKEEKAEEANKQEQKKGSEEGGEKEKEKEKEKENKAIEEEKKEGGGEVAKPSAEATTEEAKVAELKINEYNHYPAIYGIAMEMNPYPPQPQMWSSYPPQMLSPYAPQMFSDENPNACSVM</sequence>
<feature type="compositionally biased region" description="Polar residues" evidence="1">
    <location>
        <begin position="168"/>
        <end position="177"/>
    </location>
</feature>
<evidence type="ECO:0000259" key="2">
    <source>
        <dbReference type="PROSITE" id="PS50846"/>
    </source>
</evidence>
<dbReference type="Pfam" id="PF00403">
    <property type="entry name" value="HMA"/>
    <property type="match status" value="1"/>
</dbReference>
<proteinExistence type="predicted"/>
<name>A0A5C7HC04_9ROSI</name>
<feature type="compositionally biased region" description="Basic and acidic residues" evidence="1">
    <location>
        <begin position="284"/>
        <end position="341"/>
    </location>
</feature>
<dbReference type="InterPro" id="IPR036163">
    <property type="entry name" value="HMA_dom_sf"/>
</dbReference>
<evidence type="ECO:0000256" key="1">
    <source>
        <dbReference type="SAM" id="MobiDB-lite"/>
    </source>
</evidence>
<dbReference type="PROSITE" id="PS50846">
    <property type="entry name" value="HMA_2"/>
    <property type="match status" value="1"/>
</dbReference>
<dbReference type="OrthoDB" id="785630at2759"/>
<feature type="compositionally biased region" description="Basic and acidic residues" evidence="1">
    <location>
        <begin position="417"/>
        <end position="465"/>
    </location>
</feature>
<feature type="domain" description="HMA" evidence="2">
    <location>
        <begin position="349"/>
        <end position="413"/>
    </location>
</feature>
<keyword evidence="4" id="KW-1185">Reference proteome</keyword>
<evidence type="ECO:0000313" key="4">
    <source>
        <dbReference type="Proteomes" id="UP000323000"/>
    </source>
</evidence>
<feature type="compositionally biased region" description="Basic and acidic residues" evidence="1">
    <location>
        <begin position="44"/>
        <end position="54"/>
    </location>
</feature>
<feature type="region of interest" description="Disordered" evidence="1">
    <location>
        <begin position="35"/>
        <end position="54"/>
    </location>
</feature>
<feature type="region of interest" description="Disordered" evidence="1">
    <location>
        <begin position="250"/>
        <end position="353"/>
    </location>
</feature>
<evidence type="ECO:0000313" key="3">
    <source>
        <dbReference type="EMBL" id="TXG54399.1"/>
    </source>
</evidence>
<dbReference type="GO" id="GO:0046872">
    <property type="term" value="F:metal ion binding"/>
    <property type="evidence" value="ECO:0007669"/>
    <property type="project" value="InterPro"/>
</dbReference>
<dbReference type="InterPro" id="IPR044258">
    <property type="entry name" value="HIPP09-like"/>
</dbReference>
<dbReference type="InterPro" id="IPR006121">
    <property type="entry name" value="HMA_dom"/>
</dbReference>
<dbReference type="Proteomes" id="UP000323000">
    <property type="component" value="Chromosome 9"/>
</dbReference>
<protein>
    <recommendedName>
        <fullName evidence="2">HMA domain-containing protein</fullName>
    </recommendedName>
</protein>
<gene>
    <name evidence="3" type="ORF">EZV62_019655</name>
</gene>
<dbReference type="CDD" id="cd00371">
    <property type="entry name" value="HMA"/>
    <property type="match status" value="1"/>
</dbReference>
<dbReference type="PANTHER" id="PTHR47066">
    <property type="entry name" value="HEAVY METAL-ASSOCIATED ISOPRENYLATED PLANT PROTEIN 9"/>
    <property type="match status" value="1"/>
</dbReference>
<dbReference type="EMBL" id="VAHF01000009">
    <property type="protein sequence ID" value="TXG54399.1"/>
    <property type="molecule type" value="Genomic_DNA"/>
</dbReference>
<dbReference type="Gene3D" id="3.30.70.100">
    <property type="match status" value="1"/>
</dbReference>
<dbReference type="PANTHER" id="PTHR47066:SF1">
    <property type="entry name" value="HEAVY METAL-ASSOCIATED ISOPRENYLATED PLANT PROTEIN 9"/>
    <property type="match status" value="1"/>
</dbReference>
<dbReference type="AlphaFoldDB" id="A0A5C7HC04"/>
<dbReference type="SUPFAM" id="SSF55008">
    <property type="entry name" value="HMA, heavy metal-associated domain"/>
    <property type="match status" value="1"/>
</dbReference>
<accession>A0A5C7HC04</accession>
<feature type="region of interest" description="Disordered" evidence="1">
    <location>
        <begin position="415"/>
        <end position="480"/>
    </location>
</feature>
<organism evidence="3 4">
    <name type="scientific">Acer yangbiense</name>
    <dbReference type="NCBI Taxonomy" id="1000413"/>
    <lineage>
        <taxon>Eukaryota</taxon>
        <taxon>Viridiplantae</taxon>
        <taxon>Streptophyta</taxon>
        <taxon>Embryophyta</taxon>
        <taxon>Tracheophyta</taxon>
        <taxon>Spermatophyta</taxon>
        <taxon>Magnoliopsida</taxon>
        <taxon>eudicotyledons</taxon>
        <taxon>Gunneridae</taxon>
        <taxon>Pentapetalae</taxon>
        <taxon>rosids</taxon>
        <taxon>malvids</taxon>
        <taxon>Sapindales</taxon>
        <taxon>Sapindaceae</taxon>
        <taxon>Hippocastanoideae</taxon>
        <taxon>Acereae</taxon>
        <taxon>Acer</taxon>
    </lineage>
</organism>
<feature type="region of interest" description="Disordered" evidence="1">
    <location>
        <begin position="164"/>
        <end position="190"/>
    </location>
</feature>